<evidence type="ECO:0000313" key="2">
    <source>
        <dbReference type="EMBL" id="OXV08712.1"/>
    </source>
</evidence>
<dbReference type="EMBL" id="NPHW01003936">
    <property type="protein sequence ID" value="OXV08712.1"/>
    <property type="molecule type" value="Genomic_DNA"/>
</dbReference>
<gene>
    <name evidence="2" type="ORF">Egran_03525</name>
</gene>
<protein>
    <submittedName>
        <fullName evidence="2">Uncharacterized protein</fullName>
    </submittedName>
</protein>
<name>A0A232LX63_9EURO</name>
<feature type="region of interest" description="Disordered" evidence="1">
    <location>
        <begin position="44"/>
        <end position="64"/>
    </location>
</feature>
<accession>A0A232LX63</accession>
<evidence type="ECO:0000313" key="3">
    <source>
        <dbReference type="Proteomes" id="UP000243515"/>
    </source>
</evidence>
<proteinExistence type="predicted"/>
<evidence type="ECO:0000256" key="1">
    <source>
        <dbReference type="SAM" id="MobiDB-lite"/>
    </source>
</evidence>
<dbReference type="Proteomes" id="UP000243515">
    <property type="component" value="Unassembled WGS sequence"/>
</dbReference>
<feature type="compositionally biased region" description="Polar residues" evidence="1">
    <location>
        <begin position="54"/>
        <end position="64"/>
    </location>
</feature>
<organism evidence="2 3">
    <name type="scientific">Elaphomyces granulatus</name>
    <dbReference type="NCBI Taxonomy" id="519963"/>
    <lineage>
        <taxon>Eukaryota</taxon>
        <taxon>Fungi</taxon>
        <taxon>Dikarya</taxon>
        <taxon>Ascomycota</taxon>
        <taxon>Pezizomycotina</taxon>
        <taxon>Eurotiomycetes</taxon>
        <taxon>Eurotiomycetidae</taxon>
        <taxon>Eurotiales</taxon>
        <taxon>Elaphomycetaceae</taxon>
        <taxon>Elaphomyces</taxon>
    </lineage>
</organism>
<comment type="caution">
    <text evidence="2">The sequence shown here is derived from an EMBL/GenBank/DDBJ whole genome shotgun (WGS) entry which is preliminary data.</text>
</comment>
<sequence>MGRSLHQLHMMAQCCSGIPLPGPGNRHSRAIAISQLHMMPQCGSGIPLPGLGNRHSSSVGHGSG</sequence>
<keyword evidence="3" id="KW-1185">Reference proteome</keyword>
<reference evidence="2 3" key="1">
    <citation type="journal article" date="2015" name="Environ. Microbiol.">
        <title>Metagenome sequence of Elaphomyces granulatus from sporocarp tissue reveals Ascomycota ectomycorrhizal fingerprints of genome expansion and a Proteobacteria-rich microbiome.</title>
        <authorList>
            <person name="Quandt C.A."/>
            <person name="Kohler A."/>
            <person name="Hesse C.N."/>
            <person name="Sharpton T.J."/>
            <person name="Martin F."/>
            <person name="Spatafora J.W."/>
        </authorList>
    </citation>
    <scope>NUCLEOTIDE SEQUENCE [LARGE SCALE GENOMIC DNA]</scope>
    <source>
        <strain evidence="2 3">OSC145934</strain>
    </source>
</reference>
<dbReference type="AlphaFoldDB" id="A0A232LX63"/>